<keyword evidence="1" id="KW-0472">Membrane</keyword>
<feature type="transmembrane region" description="Helical" evidence="1">
    <location>
        <begin position="284"/>
        <end position="307"/>
    </location>
</feature>
<dbReference type="OrthoDB" id="5411175at2"/>
<dbReference type="EMBL" id="FNFH01000002">
    <property type="protein sequence ID" value="SDJ91948.1"/>
    <property type="molecule type" value="Genomic_DNA"/>
</dbReference>
<keyword evidence="1" id="KW-1133">Transmembrane helix</keyword>
<proteinExistence type="predicted"/>
<evidence type="ECO:0000256" key="1">
    <source>
        <dbReference type="SAM" id="Phobius"/>
    </source>
</evidence>
<dbReference type="AlphaFoldDB" id="A0A1G8XN28"/>
<dbReference type="STRING" id="658219.SAMN05216212_1169"/>
<feature type="transmembrane region" description="Helical" evidence="1">
    <location>
        <begin position="237"/>
        <end position="255"/>
    </location>
</feature>
<evidence type="ECO:0000313" key="2">
    <source>
        <dbReference type="EMBL" id="SDJ91948.1"/>
    </source>
</evidence>
<keyword evidence="1" id="KW-0812">Transmembrane</keyword>
<organism evidence="2 3">
    <name type="scientific">Microbulbifer yueqingensis</name>
    <dbReference type="NCBI Taxonomy" id="658219"/>
    <lineage>
        <taxon>Bacteria</taxon>
        <taxon>Pseudomonadati</taxon>
        <taxon>Pseudomonadota</taxon>
        <taxon>Gammaproteobacteria</taxon>
        <taxon>Cellvibrionales</taxon>
        <taxon>Microbulbiferaceae</taxon>
        <taxon>Microbulbifer</taxon>
    </lineage>
</organism>
<protein>
    <submittedName>
        <fullName evidence="2">Uncharacterized protein</fullName>
    </submittedName>
</protein>
<reference evidence="3" key="1">
    <citation type="submission" date="2016-10" db="EMBL/GenBank/DDBJ databases">
        <authorList>
            <person name="Varghese N."/>
            <person name="Submissions S."/>
        </authorList>
    </citation>
    <scope>NUCLEOTIDE SEQUENCE [LARGE SCALE GENOMIC DNA]</scope>
    <source>
        <strain evidence="3">CGMCC 1.10658</strain>
    </source>
</reference>
<keyword evidence="3" id="KW-1185">Reference proteome</keyword>
<evidence type="ECO:0000313" key="3">
    <source>
        <dbReference type="Proteomes" id="UP000199305"/>
    </source>
</evidence>
<name>A0A1G8XN28_9GAMM</name>
<sequence>MTEILDSLPLWLWFTLALLVLFVARQPVHQAISTLGRIAQQSLRLAAKAVSGAERRLQARNREVMLASGLEAAERSVEREFERIEATMKRELAQYPTLHRRLCEQLTAIDEDYVRSAEVPPEPSNWAKAIKAVCEIPATQDPVVGDVLEIIHHSMRKSEAKALEAYRESSKERHQLLKRMVPHWRSILKRLGRVNKNVESVIRRATALDGHMRRYEDIQQGSDRAVRRLSSSSLSQFFISAFVLVILAGGALVNFHLIARPLAELVGGGAAIGAYPLADTTAGVILLLQIGLGVFLLECLGVTRMVPALGSLGDVLRKRLAWAAGGLLLALACSEAGLAFTREVVIQGDLTDRAAAAGDISWVSTTAQMLLGFVLPLVLAFTAVPLEGFVASARNVLGMLAALVLRSLSTILRLVGAVLLHCSDLLIRLYDIVIFLPLWLESRYEGWRRSSRTLETVEDSA</sequence>
<dbReference type="Proteomes" id="UP000199305">
    <property type="component" value="Unassembled WGS sequence"/>
</dbReference>
<feature type="transmembrane region" description="Helical" evidence="1">
    <location>
        <begin position="360"/>
        <end position="384"/>
    </location>
</feature>
<accession>A0A1G8XN28</accession>
<gene>
    <name evidence="2" type="ORF">SAMN05216212_1169</name>
</gene>
<dbReference type="RefSeq" id="WP_091509922.1">
    <property type="nucleotide sequence ID" value="NZ_FNFH01000002.1"/>
</dbReference>